<keyword evidence="5" id="KW-1185">Reference proteome</keyword>
<dbReference type="Pfam" id="PF06863">
    <property type="entry name" value="DUF1254"/>
    <property type="match status" value="1"/>
</dbReference>
<dbReference type="InterPro" id="IPR037050">
    <property type="entry name" value="DUF1254_sf"/>
</dbReference>
<proteinExistence type="predicted"/>
<dbReference type="InterPro" id="IPR037049">
    <property type="entry name" value="DUF1214_C_sf"/>
</dbReference>
<dbReference type="PANTHER" id="PTHR36509">
    <property type="entry name" value="BLL3101 PROTEIN"/>
    <property type="match status" value="1"/>
</dbReference>
<evidence type="ECO:0000313" key="4">
    <source>
        <dbReference type="EMBL" id="VVD68506.1"/>
    </source>
</evidence>
<reference evidence="4 5" key="1">
    <citation type="submission" date="2019-08" db="EMBL/GenBank/DDBJ databases">
        <authorList>
            <person name="Peeters C."/>
        </authorList>
    </citation>
    <scope>NUCLEOTIDE SEQUENCE [LARGE SCALE GENOMIC DNA]</scope>
    <source>
        <strain evidence="4 5">LMG 30175</strain>
    </source>
</reference>
<dbReference type="RefSeq" id="WP_150695435.1">
    <property type="nucleotide sequence ID" value="NZ_CABPRZ010000002.1"/>
</dbReference>
<dbReference type="OrthoDB" id="104565at2"/>
<name>A0A5E4RYH8_9BURK</name>
<feature type="chain" id="PRO_5022757652" evidence="1">
    <location>
        <begin position="24"/>
        <end position="505"/>
    </location>
</feature>
<dbReference type="Gene3D" id="2.60.120.600">
    <property type="entry name" value="Domain of unknown function DUF1214, C-terminal domain"/>
    <property type="match status" value="1"/>
</dbReference>
<accession>A0A5E4RYH8</accession>
<keyword evidence="1" id="KW-0732">Signal</keyword>
<evidence type="ECO:0000259" key="3">
    <source>
        <dbReference type="Pfam" id="PF06863"/>
    </source>
</evidence>
<feature type="signal peptide" evidence="1">
    <location>
        <begin position="1"/>
        <end position="23"/>
    </location>
</feature>
<evidence type="ECO:0000256" key="1">
    <source>
        <dbReference type="SAM" id="SignalP"/>
    </source>
</evidence>
<organism evidence="4 5">
    <name type="scientific">Pandoraea terrae</name>
    <dbReference type="NCBI Taxonomy" id="1537710"/>
    <lineage>
        <taxon>Bacteria</taxon>
        <taxon>Pseudomonadati</taxon>
        <taxon>Pseudomonadota</taxon>
        <taxon>Betaproteobacteria</taxon>
        <taxon>Burkholderiales</taxon>
        <taxon>Burkholderiaceae</taxon>
        <taxon>Pandoraea</taxon>
    </lineage>
</organism>
<gene>
    <name evidence="4" type="ORF">PTE30175_00446</name>
</gene>
<evidence type="ECO:0000259" key="2">
    <source>
        <dbReference type="Pfam" id="PF06742"/>
    </source>
</evidence>
<dbReference type="EMBL" id="CABPRZ010000002">
    <property type="protein sequence ID" value="VVD68506.1"/>
    <property type="molecule type" value="Genomic_DNA"/>
</dbReference>
<dbReference type="AlphaFoldDB" id="A0A5E4RYH8"/>
<dbReference type="SUPFAM" id="SSF160935">
    <property type="entry name" value="VPA0735-like"/>
    <property type="match status" value="1"/>
</dbReference>
<evidence type="ECO:0000313" key="5">
    <source>
        <dbReference type="Proteomes" id="UP000414233"/>
    </source>
</evidence>
<dbReference type="Pfam" id="PF06742">
    <property type="entry name" value="DUF1214"/>
    <property type="match status" value="1"/>
</dbReference>
<protein>
    <submittedName>
        <fullName evidence="4">Uncharacterized protein</fullName>
    </submittedName>
</protein>
<feature type="domain" description="DUF1254" evidence="3">
    <location>
        <begin position="84"/>
        <end position="220"/>
    </location>
</feature>
<dbReference type="InterPro" id="IPR010679">
    <property type="entry name" value="DUF1254"/>
</dbReference>
<feature type="domain" description="DUF1214" evidence="2">
    <location>
        <begin position="382"/>
        <end position="487"/>
    </location>
</feature>
<dbReference type="Gene3D" id="2.60.40.1610">
    <property type="entry name" value="Domain of unknown function DUF1254"/>
    <property type="match status" value="1"/>
</dbReference>
<dbReference type="PANTHER" id="PTHR36509:SF2">
    <property type="entry name" value="BLL3101 PROTEIN"/>
    <property type="match status" value="1"/>
</dbReference>
<sequence>MGTWHRRVAIAVLALATVAVTGAERASPPAPESLPASGISASLSTGELRNLVKTAYFWGLSQVGFYELRYVFTQDARMPAYRGINRLAQNRQLLTAKDRYATTPNASTLYSGGFFDVSRQPMVVMTPKVDDGRYWSIQALDPYAEWFIVAGSQFTENKPQHYLVIGPNWHGRLPPGFNANQVIRARSDTFSIVARIGLRTRDSADFASAHRLMDGITMVPLDMWQQHGEQRIALDAQPKVSANYRSFPRMSQIQDIMHQMTVEDYLQLVSLVINDPSITKRADSAKEKEALQQLARLGLREGVMFDPASMTEAQRTAAASAFQEARQEGRKAFEAAQVDMNGWKLQTSLSYDINDYRVRAGAADYAWGSPVPYQSHTIAFGLTDSKGRPLDAAHKYTLTFDVKQLPPVTEFWELPVYDDDGYFVDNPINRYSATSGLFDAGAYQVEDGKLTFYLQNEPPKGQAQGRNWLPTPKAGAFRLAARFYGPTSPLVDGGYPMPRIVRVDE</sequence>
<dbReference type="InterPro" id="IPR010621">
    <property type="entry name" value="DUF1214"/>
</dbReference>
<dbReference type="Proteomes" id="UP000414233">
    <property type="component" value="Unassembled WGS sequence"/>
</dbReference>